<feature type="signal peptide" evidence="5">
    <location>
        <begin position="1"/>
        <end position="21"/>
    </location>
</feature>
<accession>A0ABQ5UND7</accession>
<keyword evidence="3 4" id="KW-0408">Iron</keyword>
<dbReference type="Proteomes" id="UP001161405">
    <property type="component" value="Unassembled WGS sequence"/>
</dbReference>
<evidence type="ECO:0000256" key="5">
    <source>
        <dbReference type="SAM" id="SignalP"/>
    </source>
</evidence>
<comment type="caution">
    <text evidence="7">The sequence shown here is derived from an EMBL/GenBank/DDBJ whole genome shotgun (WGS) entry which is preliminary data.</text>
</comment>
<dbReference type="InterPro" id="IPR009056">
    <property type="entry name" value="Cyt_c-like_dom"/>
</dbReference>
<dbReference type="InterPro" id="IPR030999">
    <property type="entry name" value="Thiosulf_SoxX"/>
</dbReference>
<evidence type="ECO:0000259" key="6">
    <source>
        <dbReference type="PROSITE" id="PS51007"/>
    </source>
</evidence>
<evidence type="ECO:0000313" key="8">
    <source>
        <dbReference type="Proteomes" id="UP001161405"/>
    </source>
</evidence>
<dbReference type="NCBIfam" id="TIGR04485">
    <property type="entry name" value="thiosulf_SoxX"/>
    <property type="match status" value="1"/>
</dbReference>
<feature type="domain" description="Cytochrome c" evidence="6">
    <location>
        <begin position="45"/>
        <end position="151"/>
    </location>
</feature>
<dbReference type="Pfam" id="PF00034">
    <property type="entry name" value="Cytochrom_C"/>
    <property type="match status" value="1"/>
</dbReference>
<keyword evidence="2 4" id="KW-0479">Metal-binding</keyword>
<evidence type="ECO:0000313" key="7">
    <source>
        <dbReference type="EMBL" id="GLQ15929.1"/>
    </source>
</evidence>
<dbReference type="EMBL" id="BSNI01000001">
    <property type="protein sequence ID" value="GLQ15929.1"/>
    <property type="molecule type" value="Genomic_DNA"/>
</dbReference>
<gene>
    <name evidence="7" type="primary">soxX</name>
    <name evidence="7" type="ORF">GCM10007879_01780</name>
</gene>
<proteinExistence type="predicted"/>
<reference evidence="7" key="1">
    <citation type="journal article" date="2014" name="Int. J. Syst. Evol. Microbiol.">
        <title>Complete genome of a new Firmicutes species belonging to the dominant human colonic microbiota ('Ruminococcus bicirculans') reveals two chromosomes and a selective capacity to utilize plant glucans.</title>
        <authorList>
            <consortium name="NISC Comparative Sequencing Program"/>
            <person name="Wegmann U."/>
            <person name="Louis P."/>
            <person name="Goesmann A."/>
            <person name="Henrissat B."/>
            <person name="Duncan S.H."/>
            <person name="Flint H.J."/>
        </authorList>
    </citation>
    <scope>NUCLEOTIDE SEQUENCE</scope>
    <source>
        <strain evidence="7">NBRC 107169</strain>
    </source>
</reference>
<protein>
    <submittedName>
        <fullName evidence="7">Sulfur oxidation c-type cytochrome SoxX</fullName>
    </submittedName>
</protein>
<dbReference type="SUPFAM" id="SSF46626">
    <property type="entry name" value="Cytochrome c"/>
    <property type="match status" value="1"/>
</dbReference>
<evidence type="ECO:0000256" key="3">
    <source>
        <dbReference type="ARBA" id="ARBA00023004"/>
    </source>
</evidence>
<keyword evidence="1 4" id="KW-0349">Heme</keyword>
<dbReference type="Gene3D" id="1.10.760.10">
    <property type="entry name" value="Cytochrome c-like domain"/>
    <property type="match status" value="1"/>
</dbReference>
<reference evidence="7" key="2">
    <citation type="submission" date="2023-01" db="EMBL/GenBank/DDBJ databases">
        <title>Draft genome sequence of Maritalea porphyrae strain NBRC 107169.</title>
        <authorList>
            <person name="Sun Q."/>
            <person name="Mori K."/>
        </authorList>
    </citation>
    <scope>NUCLEOTIDE SEQUENCE</scope>
    <source>
        <strain evidence="7">NBRC 107169</strain>
    </source>
</reference>
<organism evidence="7 8">
    <name type="scientific">Maritalea porphyrae</name>
    <dbReference type="NCBI Taxonomy" id="880732"/>
    <lineage>
        <taxon>Bacteria</taxon>
        <taxon>Pseudomonadati</taxon>
        <taxon>Pseudomonadota</taxon>
        <taxon>Alphaproteobacteria</taxon>
        <taxon>Hyphomicrobiales</taxon>
        <taxon>Devosiaceae</taxon>
        <taxon>Maritalea</taxon>
    </lineage>
</organism>
<keyword evidence="5" id="KW-0732">Signal</keyword>
<evidence type="ECO:0000256" key="4">
    <source>
        <dbReference type="PROSITE-ProRule" id="PRU00433"/>
    </source>
</evidence>
<dbReference type="PROSITE" id="PS51007">
    <property type="entry name" value="CYTC"/>
    <property type="match status" value="1"/>
</dbReference>
<sequence>MKKLVVAASAVLMLTVGVALADAVGPNDVAMADAVVAESLTGVAGDPAAGRDIMINRKLGNCLACHVNSEIPEQPFHGEVGPPLDGVADRWTEGELRAILVDVKQAMNPESIMPSFYSLKLGARVAEKFEGKTILGAQQVEDVLAYLMTLKEE</sequence>
<evidence type="ECO:0000256" key="2">
    <source>
        <dbReference type="ARBA" id="ARBA00022723"/>
    </source>
</evidence>
<dbReference type="InterPro" id="IPR036909">
    <property type="entry name" value="Cyt_c-like_dom_sf"/>
</dbReference>
<keyword evidence="8" id="KW-1185">Reference proteome</keyword>
<name>A0ABQ5UND7_9HYPH</name>
<evidence type="ECO:0000256" key="1">
    <source>
        <dbReference type="ARBA" id="ARBA00022617"/>
    </source>
</evidence>
<feature type="chain" id="PRO_5045831781" evidence="5">
    <location>
        <begin position="22"/>
        <end position="153"/>
    </location>
</feature>
<dbReference type="RefSeq" id="WP_284361083.1">
    <property type="nucleotide sequence ID" value="NZ_BSNI01000001.1"/>
</dbReference>